<proteinExistence type="predicted"/>
<reference evidence="1 2" key="1">
    <citation type="submission" date="2016-10" db="EMBL/GenBank/DDBJ databases">
        <authorList>
            <person name="de Groot N.N."/>
        </authorList>
    </citation>
    <scope>NUCLEOTIDE SEQUENCE [LARGE SCALE GENOMIC DNA]</scope>
    <source>
        <strain evidence="1 2">CGMCC 4.6533</strain>
    </source>
</reference>
<accession>A0A1G8PVN2</accession>
<sequence>MLRVDWDELDHAYGAASDAPFHLLALVVGEDAGARGAAVGYLDAAMLHQGSVYSASGPFIRIVAGLLADHRTAGIVDNVLPWDAGPRPLRTALLDHIAVFAEACRFDVPDDVLRAEACPAGRGEADLQRISAAARAADWRLDPDPATRKPPPPELVEAYEDEEFGRAMAARDLLACRAVVPDIFQDVLPLTGDPEPSVRISALTAAVHLVAHPALREQRPTVIGRLERAAAAPEPRARAAVARLLGMLGAAPERLLRDEHPGVRACAALGQEGWLRCDLAQVLVARVDTIEAVLPAALGLAAMTDGRTYDRDLGLFVRLAFPEPLTEDTELTNAQRTFLAALIAHGHVRREQTRLIPTGEASDRQS</sequence>
<dbReference type="Gene3D" id="1.25.10.10">
    <property type="entry name" value="Leucine-rich Repeat Variant"/>
    <property type="match status" value="1"/>
</dbReference>
<evidence type="ECO:0008006" key="3">
    <source>
        <dbReference type="Google" id="ProtNLM"/>
    </source>
</evidence>
<name>A0A1G8PVN2_9ACTN</name>
<gene>
    <name evidence="1" type="ORF">SAMN05421869_10839</name>
</gene>
<evidence type="ECO:0000313" key="1">
    <source>
        <dbReference type="EMBL" id="SDI96326.1"/>
    </source>
</evidence>
<protein>
    <recommendedName>
        <fullName evidence="3">HEAT repeat-containing protein</fullName>
    </recommendedName>
</protein>
<evidence type="ECO:0000313" key="2">
    <source>
        <dbReference type="Proteomes" id="UP000199202"/>
    </source>
</evidence>
<dbReference type="Proteomes" id="UP000199202">
    <property type="component" value="Unassembled WGS sequence"/>
</dbReference>
<dbReference type="AlphaFoldDB" id="A0A1G8PVN2"/>
<dbReference type="EMBL" id="FNDJ01000008">
    <property type="protein sequence ID" value="SDI96326.1"/>
    <property type="molecule type" value="Genomic_DNA"/>
</dbReference>
<dbReference type="InterPro" id="IPR011989">
    <property type="entry name" value="ARM-like"/>
</dbReference>
<keyword evidence="2" id="KW-1185">Reference proteome</keyword>
<dbReference type="STRING" id="633440.SAMN05421869_10839"/>
<organism evidence="1 2">
    <name type="scientific">Nonomuraea jiangxiensis</name>
    <dbReference type="NCBI Taxonomy" id="633440"/>
    <lineage>
        <taxon>Bacteria</taxon>
        <taxon>Bacillati</taxon>
        <taxon>Actinomycetota</taxon>
        <taxon>Actinomycetes</taxon>
        <taxon>Streptosporangiales</taxon>
        <taxon>Streptosporangiaceae</taxon>
        <taxon>Nonomuraea</taxon>
    </lineage>
</organism>
<dbReference type="InterPro" id="IPR016024">
    <property type="entry name" value="ARM-type_fold"/>
</dbReference>
<dbReference type="SUPFAM" id="SSF48371">
    <property type="entry name" value="ARM repeat"/>
    <property type="match status" value="1"/>
</dbReference>